<keyword evidence="2" id="KW-0456">Lyase</keyword>
<keyword evidence="5" id="KW-0378">Hydrolase</keyword>
<dbReference type="AlphaFoldDB" id="A0A316HAR8"/>
<proteinExistence type="inferred from homology"/>
<name>A0A316HAR8_9PSEU</name>
<evidence type="ECO:0000256" key="1">
    <source>
        <dbReference type="ARBA" id="ARBA00023016"/>
    </source>
</evidence>
<dbReference type="Gene3D" id="3.40.50.880">
    <property type="match status" value="1"/>
</dbReference>
<dbReference type="GO" id="GO:0019243">
    <property type="term" value="P:methylglyoxal catabolic process to D-lactate via S-lactoyl-glutathione"/>
    <property type="evidence" value="ECO:0007669"/>
    <property type="project" value="TreeGrafter"/>
</dbReference>
<evidence type="ECO:0000256" key="2">
    <source>
        <dbReference type="ARBA" id="ARBA00023239"/>
    </source>
</evidence>
<sequence>MGAMKKLLMVVSGADSLTLADGTSHPTGFWAEEVVESVRVLREAGVEVTVATPGGVVPAVDKASLDGTFDDAVASLEDLRAPADLASLNAADFDAIYLPGGHGPMTDLAFDKTLGTLLADFRDSGKLVAALCHGPAGLLSAVRADGSFVFAGKEMAVFSDEEERQGGLNVPYSVAGRLAELGARLAPGAPWSSTVIVDGRLVTGQNPQSTVATASRVASLI</sequence>
<dbReference type="CDD" id="cd03141">
    <property type="entry name" value="GATase1_Hsp31_like"/>
    <property type="match status" value="1"/>
</dbReference>
<dbReference type="InterPro" id="IPR029062">
    <property type="entry name" value="Class_I_gatase-like"/>
</dbReference>
<comment type="caution">
    <text evidence="5">The sequence shown here is derived from an EMBL/GenBank/DDBJ whole genome shotgun (WGS) entry which is preliminary data.</text>
</comment>
<accession>A0A316HAR8</accession>
<dbReference type="GO" id="GO:0005737">
    <property type="term" value="C:cytoplasm"/>
    <property type="evidence" value="ECO:0007669"/>
    <property type="project" value="TreeGrafter"/>
</dbReference>
<dbReference type="GO" id="GO:0019172">
    <property type="term" value="F:glyoxalase III activity"/>
    <property type="evidence" value="ECO:0007669"/>
    <property type="project" value="TreeGrafter"/>
</dbReference>
<keyword evidence="1" id="KW-0346">Stress response</keyword>
<dbReference type="PANTHER" id="PTHR48094:SF11">
    <property type="entry name" value="GLUTATHIONE-INDEPENDENT GLYOXALASE HSP31-RELATED"/>
    <property type="match status" value="1"/>
</dbReference>
<gene>
    <name evidence="5" type="ORF">C8D88_1311</name>
</gene>
<dbReference type="Proteomes" id="UP000246005">
    <property type="component" value="Unassembled WGS sequence"/>
</dbReference>
<evidence type="ECO:0000313" key="6">
    <source>
        <dbReference type="Proteomes" id="UP000246005"/>
    </source>
</evidence>
<dbReference type="InterPro" id="IPR050325">
    <property type="entry name" value="Prot/Nucl_acid_deglycase"/>
</dbReference>
<dbReference type="InterPro" id="IPR002818">
    <property type="entry name" value="DJ-1/PfpI"/>
</dbReference>
<feature type="domain" description="DJ-1/PfpI" evidence="4">
    <location>
        <begin position="31"/>
        <end position="215"/>
    </location>
</feature>
<protein>
    <submittedName>
        <fullName evidence="5">Putative intracellular protease/amidase</fullName>
    </submittedName>
</protein>
<reference evidence="5 6" key="1">
    <citation type="submission" date="2018-05" db="EMBL/GenBank/DDBJ databases">
        <title>Genomic Encyclopedia of Type Strains, Phase IV (KMG-IV): sequencing the most valuable type-strain genomes for metagenomic binning, comparative biology and taxonomic classification.</title>
        <authorList>
            <person name="Goeker M."/>
        </authorList>
    </citation>
    <scope>NUCLEOTIDE SEQUENCE [LARGE SCALE GENOMIC DNA]</scope>
    <source>
        <strain evidence="5 6">DSM 45480</strain>
    </source>
</reference>
<dbReference type="EMBL" id="QGHB01000031">
    <property type="protein sequence ID" value="PWK77487.1"/>
    <property type="molecule type" value="Genomic_DNA"/>
</dbReference>
<dbReference type="Pfam" id="PF01965">
    <property type="entry name" value="DJ-1_PfpI"/>
    <property type="match status" value="1"/>
</dbReference>
<dbReference type="GO" id="GO:0008233">
    <property type="term" value="F:peptidase activity"/>
    <property type="evidence" value="ECO:0007669"/>
    <property type="project" value="UniProtKB-KW"/>
</dbReference>
<comment type="similarity">
    <text evidence="3">Belongs to the peptidase C56 family. HSP31-like subfamily.</text>
</comment>
<evidence type="ECO:0000256" key="3">
    <source>
        <dbReference type="ARBA" id="ARBA00038493"/>
    </source>
</evidence>
<evidence type="ECO:0000259" key="4">
    <source>
        <dbReference type="Pfam" id="PF01965"/>
    </source>
</evidence>
<dbReference type="GO" id="GO:0006508">
    <property type="term" value="P:proteolysis"/>
    <property type="evidence" value="ECO:0007669"/>
    <property type="project" value="UniProtKB-KW"/>
</dbReference>
<dbReference type="SUPFAM" id="SSF52317">
    <property type="entry name" value="Class I glutamine amidotransferase-like"/>
    <property type="match status" value="1"/>
</dbReference>
<keyword evidence="5" id="KW-0645">Protease</keyword>
<dbReference type="PANTHER" id="PTHR48094">
    <property type="entry name" value="PROTEIN/NUCLEIC ACID DEGLYCASE DJ-1-RELATED"/>
    <property type="match status" value="1"/>
</dbReference>
<organism evidence="5 6">
    <name type="scientific">Lentzea atacamensis</name>
    <dbReference type="NCBI Taxonomy" id="531938"/>
    <lineage>
        <taxon>Bacteria</taxon>
        <taxon>Bacillati</taxon>
        <taxon>Actinomycetota</taxon>
        <taxon>Actinomycetes</taxon>
        <taxon>Pseudonocardiales</taxon>
        <taxon>Pseudonocardiaceae</taxon>
        <taxon>Lentzea</taxon>
    </lineage>
</organism>
<evidence type="ECO:0000313" key="5">
    <source>
        <dbReference type="EMBL" id="PWK77487.1"/>
    </source>
</evidence>